<comment type="caution">
    <text evidence="1">The sequence shown here is derived from an EMBL/GenBank/DDBJ whole genome shotgun (WGS) entry which is preliminary data.</text>
</comment>
<evidence type="ECO:0000313" key="1">
    <source>
        <dbReference type="EMBL" id="MEN2788966.1"/>
    </source>
</evidence>
<dbReference type="PANTHER" id="PTHR30387:SF2">
    <property type="entry name" value="MANNONATE DEHYDRATASE"/>
    <property type="match status" value="1"/>
</dbReference>
<reference evidence="1 2" key="1">
    <citation type="submission" date="2024-05" db="EMBL/GenBank/DDBJ databases">
        <authorList>
            <person name="Liu Q."/>
            <person name="Xin Y.-H."/>
        </authorList>
    </citation>
    <scope>NUCLEOTIDE SEQUENCE [LARGE SCALE GENOMIC DNA]</scope>
    <source>
        <strain evidence="1 2">CGMCC 1.10181</strain>
    </source>
</reference>
<dbReference type="GO" id="GO:0008927">
    <property type="term" value="F:mannonate dehydratase activity"/>
    <property type="evidence" value="ECO:0007669"/>
    <property type="project" value="UniProtKB-EC"/>
</dbReference>
<dbReference type="Proteomes" id="UP001419910">
    <property type="component" value="Unassembled WGS sequence"/>
</dbReference>
<protein>
    <submittedName>
        <fullName evidence="1">Mannonate dehydratase</fullName>
        <ecNumber evidence="1">4.2.1.8</ecNumber>
    </submittedName>
</protein>
<sequence>MESDAGMAAIVTAVHRLSVAEGRSIPMRPDHGHQMLDDLNKNTNPGYSLLGRMRGLAELRGLERGIAHAMDVARPASWLSLKREINE</sequence>
<organism evidence="1 2">
    <name type="scientific">Sphingomonas oligophenolica</name>
    <dbReference type="NCBI Taxonomy" id="301154"/>
    <lineage>
        <taxon>Bacteria</taxon>
        <taxon>Pseudomonadati</taxon>
        <taxon>Pseudomonadota</taxon>
        <taxon>Alphaproteobacteria</taxon>
        <taxon>Sphingomonadales</taxon>
        <taxon>Sphingomonadaceae</taxon>
        <taxon>Sphingomonas</taxon>
    </lineage>
</organism>
<gene>
    <name evidence="1" type="ORF">ABC974_04955</name>
</gene>
<keyword evidence="1" id="KW-0456">Lyase</keyword>
<dbReference type="Gene3D" id="3.20.20.150">
    <property type="entry name" value="Divalent-metal-dependent TIM barrel enzymes"/>
    <property type="match status" value="1"/>
</dbReference>
<dbReference type="PANTHER" id="PTHR30387">
    <property type="entry name" value="MANNONATE DEHYDRATASE"/>
    <property type="match status" value="1"/>
</dbReference>
<accession>A0ABU9XZH6</accession>
<dbReference type="Pfam" id="PF03786">
    <property type="entry name" value="UxuA"/>
    <property type="match status" value="1"/>
</dbReference>
<name>A0ABU9XZH6_9SPHN</name>
<proteinExistence type="predicted"/>
<dbReference type="EMBL" id="JBDIME010000003">
    <property type="protein sequence ID" value="MEN2788966.1"/>
    <property type="molecule type" value="Genomic_DNA"/>
</dbReference>
<dbReference type="InterPro" id="IPR004628">
    <property type="entry name" value="Man_deHydtase"/>
</dbReference>
<evidence type="ECO:0000313" key="2">
    <source>
        <dbReference type="Proteomes" id="UP001419910"/>
    </source>
</evidence>
<dbReference type="RefSeq" id="WP_343891626.1">
    <property type="nucleotide sequence ID" value="NZ_BAAAEH010000047.1"/>
</dbReference>
<dbReference type="EC" id="4.2.1.8" evidence="1"/>
<keyword evidence="2" id="KW-1185">Reference proteome</keyword>